<keyword evidence="12" id="KW-1185">Reference proteome</keyword>
<evidence type="ECO:0000256" key="4">
    <source>
        <dbReference type="ARBA" id="ARBA00022475"/>
    </source>
</evidence>
<organism evidence="11 12">
    <name type="scientific">Actinocatenispora sera</name>
    <dbReference type="NCBI Taxonomy" id="390989"/>
    <lineage>
        <taxon>Bacteria</taxon>
        <taxon>Bacillati</taxon>
        <taxon>Actinomycetota</taxon>
        <taxon>Actinomycetes</taxon>
        <taxon>Micromonosporales</taxon>
        <taxon>Micromonosporaceae</taxon>
        <taxon>Actinocatenispora</taxon>
    </lineage>
</organism>
<dbReference type="Gene3D" id="1.20.1250.20">
    <property type="entry name" value="MFS general substrate transporter like domains"/>
    <property type="match status" value="1"/>
</dbReference>
<dbReference type="InterPro" id="IPR036259">
    <property type="entry name" value="MFS_trans_sf"/>
</dbReference>
<comment type="subcellular location">
    <subcellularLocation>
        <location evidence="1">Cell membrane</location>
        <topology evidence="1">Multi-pass membrane protein</topology>
    </subcellularLocation>
</comment>
<feature type="transmembrane region" description="Helical" evidence="9">
    <location>
        <begin position="346"/>
        <end position="371"/>
    </location>
</feature>
<feature type="transmembrane region" description="Helical" evidence="9">
    <location>
        <begin position="258"/>
        <end position="280"/>
    </location>
</feature>
<keyword evidence="4" id="KW-1003">Cell membrane</keyword>
<keyword evidence="3" id="KW-0813">Transport</keyword>
<evidence type="ECO:0000256" key="8">
    <source>
        <dbReference type="SAM" id="MobiDB-lite"/>
    </source>
</evidence>
<evidence type="ECO:0000313" key="11">
    <source>
        <dbReference type="EMBL" id="BCJ27331.1"/>
    </source>
</evidence>
<feature type="domain" description="Major facilitator superfamily (MFS) profile" evidence="10">
    <location>
        <begin position="2"/>
        <end position="441"/>
    </location>
</feature>
<feature type="transmembrane region" description="Helical" evidence="9">
    <location>
        <begin position="68"/>
        <end position="87"/>
    </location>
</feature>
<dbReference type="SUPFAM" id="SSF103473">
    <property type="entry name" value="MFS general substrate transporter"/>
    <property type="match status" value="1"/>
</dbReference>
<dbReference type="PROSITE" id="PS50850">
    <property type="entry name" value="MFS"/>
    <property type="match status" value="1"/>
</dbReference>
<dbReference type="Pfam" id="PF07690">
    <property type="entry name" value="MFS_1"/>
    <property type="match status" value="2"/>
</dbReference>
<feature type="transmembrane region" description="Helical" evidence="9">
    <location>
        <begin position="321"/>
        <end position="340"/>
    </location>
</feature>
<feature type="transmembrane region" description="Helical" evidence="9">
    <location>
        <begin position="93"/>
        <end position="115"/>
    </location>
</feature>
<keyword evidence="6 9" id="KW-1133">Transmembrane helix</keyword>
<protein>
    <submittedName>
        <fullName evidence="11">MFS transporter</fullName>
    </submittedName>
</protein>
<feature type="transmembrane region" description="Helical" evidence="9">
    <location>
        <begin position="215"/>
        <end position="237"/>
    </location>
</feature>
<evidence type="ECO:0000313" key="12">
    <source>
        <dbReference type="Proteomes" id="UP000680750"/>
    </source>
</evidence>
<feature type="transmembrane region" description="Helical" evidence="9">
    <location>
        <begin position="155"/>
        <end position="178"/>
    </location>
</feature>
<dbReference type="GO" id="GO:0005886">
    <property type="term" value="C:plasma membrane"/>
    <property type="evidence" value="ECO:0007669"/>
    <property type="project" value="UniProtKB-SubCell"/>
</dbReference>
<gene>
    <name evidence="11" type="ORF">Asera_14390</name>
</gene>
<evidence type="ECO:0000256" key="7">
    <source>
        <dbReference type="ARBA" id="ARBA00023136"/>
    </source>
</evidence>
<dbReference type="PANTHER" id="PTHR42718">
    <property type="entry name" value="MAJOR FACILITATOR SUPERFAMILY MULTIDRUG TRANSPORTER MFSC"/>
    <property type="match status" value="1"/>
</dbReference>
<dbReference type="NCBIfam" id="TIGR00711">
    <property type="entry name" value="efflux_EmrB"/>
    <property type="match status" value="1"/>
</dbReference>
<feature type="transmembrane region" description="Helical" evidence="9">
    <location>
        <begin position="292"/>
        <end position="309"/>
    </location>
</feature>
<reference evidence="11" key="1">
    <citation type="submission" date="2020-08" db="EMBL/GenBank/DDBJ databases">
        <title>Whole genome shotgun sequence of Actinocatenispora sera NBRC 101916.</title>
        <authorList>
            <person name="Komaki H."/>
            <person name="Tamura T."/>
        </authorList>
    </citation>
    <scope>NUCLEOTIDE SEQUENCE</scope>
    <source>
        <strain evidence="11">NBRC 101916</strain>
    </source>
</reference>
<accession>A0A810KYL8</accession>
<keyword evidence="7 9" id="KW-0472">Membrane</keyword>
<comment type="similarity">
    <text evidence="2">Belongs to the major facilitator superfamily. EmrB family.</text>
</comment>
<dbReference type="EMBL" id="AP023354">
    <property type="protein sequence ID" value="BCJ27331.1"/>
    <property type="molecule type" value="Genomic_DNA"/>
</dbReference>
<dbReference type="InterPro" id="IPR004638">
    <property type="entry name" value="EmrB-like"/>
</dbReference>
<feature type="region of interest" description="Disordered" evidence="8">
    <location>
        <begin position="441"/>
        <end position="466"/>
    </location>
</feature>
<feature type="transmembrane region" description="Helical" evidence="9">
    <location>
        <begin position="37"/>
        <end position="56"/>
    </location>
</feature>
<evidence type="ECO:0000259" key="10">
    <source>
        <dbReference type="PROSITE" id="PS50850"/>
    </source>
</evidence>
<dbReference type="InterPro" id="IPR011701">
    <property type="entry name" value="MFS"/>
</dbReference>
<dbReference type="PANTHER" id="PTHR42718:SF9">
    <property type="entry name" value="MAJOR FACILITATOR SUPERFAMILY MULTIDRUG TRANSPORTER MFSC"/>
    <property type="match status" value="1"/>
</dbReference>
<evidence type="ECO:0000256" key="9">
    <source>
        <dbReference type="SAM" id="Phobius"/>
    </source>
</evidence>
<evidence type="ECO:0000256" key="3">
    <source>
        <dbReference type="ARBA" id="ARBA00022448"/>
    </source>
</evidence>
<dbReference type="RefSeq" id="WP_051802564.1">
    <property type="nucleotide sequence ID" value="NZ_AP023354.1"/>
</dbReference>
<dbReference type="KEGG" id="aser:Asera_14390"/>
<feature type="transmembrane region" description="Helical" evidence="9">
    <location>
        <begin position="127"/>
        <end position="149"/>
    </location>
</feature>
<evidence type="ECO:0000256" key="2">
    <source>
        <dbReference type="ARBA" id="ARBA00008537"/>
    </source>
</evidence>
<evidence type="ECO:0000256" key="6">
    <source>
        <dbReference type="ARBA" id="ARBA00022989"/>
    </source>
</evidence>
<dbReference type="Gene3D" id="1.20.1720.10">
    <property type="entry name" value="Multidrug resistance protein D"/>
    <property type="match status" value="1"/>
</dbReference>
<feature type="transmembrane region" description="Helical" evidence="9">
    <location>
        <begin position="416"/>
        <end position="435"/>
    </location>
</feature>
<evidence type="ECO:0000256" key="1">
    <source>
        <dbReference type="ARBA" id="ARBA00004651"/>
    </source>
</evidence>
<dbReference type="CDD" id="cd17321">
    <property type="entry name" value="MFS_MMR_MDR_like"/>
    <property type="match status" value="1"/>
</dbReference>
<feature type="transmembrane region" description="Helical" evidence="9">
    <location>
        <begin position="392"/>
        <end position="410"/>
    </location>
</feature>
<keyword evidence="5 9" id="KW-0812">Transmembrane</keyword>
<dbReference type="Proteomes" id="UP000680750">
    <property type="component" value="Chromosome"/>
</dbReference>
<proteinExistence type="inferred from homology"/>
<sequence>MALVAICLGFFVVLLDATIVSVSLPAIGSSLNASLSGQQWILNAYTLTFAAFMINAGALGDRWGARRLYLAGLAVFTAATVVCAFASTVPTMIAARAVQGIGAAALVPCSLALIAHRFPEGRARARALGAWGAISGVGLAAGPAIGGILVDSVGWHAVFLVAVPVGAASGLMVLATVSEAAKRPRSRTDPYGQILAVAALAAITIAFTTTSAHGWVSWQLLTFGLPGLGLAVGFVIVERVTDEAMLPLRMFRSGRFSTATVIGTLFNFGLYGTLFCLALFLERTQHRSAAEAGLAILSLAVVVVACTMLSGHLNARFGARLPMLIGLLAGAVGAALFATTDARTPFGSVAVFAAIFGLIGTAMPAMTAVVLDASPPGRAALGSAVLNTARQIGGLLGVAILGSVLAPRGGLPSLHLPMSIVAGGYLAAGVLATRVSSGAAKSTSGTADLEPSGTRSATPMCGSRFR</sequence>
<dbReference type="AlphaFoldDB" id="A0A810KYL8"/>
<dbReference type="InterPro" id="IPR020846">
    <property type="entry name" value="MFS_dom"/>
</dbReference>
<dbReference type="PRINTS" id="PR01036">
    <property type="entry name" value="TCRTETB"/>
</dbReference>
<evidence type="ECO:0000256" key="5">
    <source>
        <dbReference type="ARBA" id="ARBA00022692"/>
    </source>
</evidence>
<name>A0A810KYL8_9ACTN</name>
<feature type="transmembrane region" description="Helical" evidence="9">
    <location>
        <begin position="190"/>
        <end position="209"/>
    </location>
</feature>
<dbReference type="GO" id="GO:0022857">
    <property type="term" value="F:transmembrane transporter activity"/>
    <property type="evidence" value="ECO:0007669"/>
    <property type="project" value="InterPro"/>
</dbReference>